<feature type="region of interest" description="Disordered" evidence="6">
    <location>
        <begin position="1"/>
        <end position="31"/>
    </location>
</feature>
<dbReference type="PANTHER" id="PTHR12838:SF0">
    <property type="entry name" value="U3 SMALL NUCLEOLAR RNA-ASSOCIATED PROTEIN 11-RELATED"/>
    <property type="match status" value="1"/>
</dbReference>
<evidence type="ECO:0000256" key="6">
    <source>
        <dbReference type="SAM" id="MobiDB-lite"/>
    </source>
</evidence>
<dbReference type="OrthoDB" id="29058at2759"/>
<comment type="function">
    <text evidence="5">Involved in nucleolar processing of pre-18S ribosomal RNA.</text>
</comment>
<dbReference type="EMBL" id="NCKU01007333">
    <property type="protein sequence ID" value="RWS02715.1"/>
    <property type="molecule type" value="Genomic_DNA"/>
</dbReference>
<dbReference type="STRING" id="1965070.A0A3S3P123"/>
<comment type="subcellular location">
    <subcellularLocation>
        <location evidence="1 5">Nucleus</location>
        <location evidence="1 5">Nucleolus</location>
    </subcellularLocation>
</comment>
<reference evidence="8 11" key="1">
    <citation type="journal article" date="2018" name="Gigascience">
        <title>Genomes of trombidid mites reveal novel predicted allergens and laterally-transferred genes associated with secondary metabolism.</title>
        <authorList>
            <person name="Dong X."/>
            <person name="Chaisiri K."/>
            <person name="Xia D."/>
            <person name="Armstrong S.D."/>
            <person name="Fang Y."/>
            <person name="Donnelly M.J."/>
            <person name="Kadowaki T."/>
            <person name="McGarry J.W."/>
            <person name="Darby A.C."/>
            <person name="Makepeace B.L."/>
        </authorList>
    </citation>
    <scope>NUCLEOTIDE SEQUENCE [LARGE SCALE GENOMIC DNA]</scope>
    <source>
        <strain evidence="8">UoL-WK</strain>
    </source>
</reference>
<accession>A0A3S3P123</accession>
<protein>
    <recommendedName>
        <fullName evidence="5">U3 small nucleolar RNA-associated protein 11</fullName>
        <shortName evidence="5">U3 snoRNA-associated protein 11</shortName>
    </recommendedName>
</protein>
<dbReference type="GO" id="GO:0006364">
    <property type="term" value="P:rRNA processing"/>
    <property type="evidence" value="ECO:0007669"/>
    <property type="project" value="UniProtKB-UniRule"/>
</dbReference>
<evidence type="ECO:0000313" key="9">
    <source>
        <dbReference type="EMBL" id="RWS16709.1"/>
    </source>
</evidence>
<evidence type="ECO:0000256" key="3">
    <source>
        <dbReference type="ARBA" id="ARBA00022552"/>
    </source>
</evidence>
<dbReference type="PIRSF" id="PIRSF015952">
    <property type="entry name" value="U3snoRNP11"/>
    <property type="match status" value="1"/>
</dbReference>
<feature type="compositionally biased region" description="Polar residues" evidence="6">
    <location>
        <begin position="1"/>
        <end position="11"/>
    </location>
</feature>
<keyword evidence="3 5" id="KW-0698">rRNA processing</keyword>
<keyword evidence="11" id="KW-1185">Reference proteome</keyword>
<reference evidence="8" key="2">
    <citation type="submission" date="2018-11" db="EMBL/GenBank/DDBJ databases">
        <title>Trombidioid mite genomics.</title>
        <authorList>
            <person name="Dong X."/>
        </authorList>
    </citation>
    <scope>NUCLEOTIDE SEQUENCE</scope>
    <source>
        <strain evidence="8">UoL-WK</strain>
    </source>
</reference>
<dbReference type="EMBL" id="NCKU01000186">
    <property type="protein sequence ID" value="RWS16709.1"/>
    <property type="molecule type" value="Genomic_DNA"/>
</dbReference>
<evidence type="ECO:0000256" key="2">
    <source>
        <dbReference type="ARBA" id="ARBA00008105"/>
    </source>
</evidence>
<comment type="subunit">
    <text evidence="5">Component of the ribosomal small subunit (SSU) processome.</text>
</comment>
<gene>
    <name evidence="9" type="ORF">B4U79_00962</name>
    <name evidence="10" type="ORF">B4U79_01099</name>
    <name evidence="7" type="ORF">B4U79_07817</name>
    <name evidence="8" type="ORF">B4U79_11390</name>
</gene>
<evidence type="ECO:0000313" key="7">
    <source>
        <dbReference type="EMBL" id="RWS02715.1"/>
    </source>
</evidence>
<comment type="caution">
    <text evidence="8">The sequence shown here is derived from an EMBL/GenBank/DDBJ whole genome shotgun (WGS) entry which is preliminary data.</text>
</comment>
<dbReference type="Pfam" id="PF03998">
    <property type="entry name" value="Utp11"/>
    <property type="match status" value="1"/>
</dbReference>
<organism evidence="8 11">
    <name type="scientific">Dinothrombium tinctorium</name>
    <dbReference type="NCBI Taxonomy" id="1965070"/>
    <lineage>
        <taxon>Eukaryota</taxon>
        <taxon>Metazoa</taxon>
        <taxon>Ecdysozoa</taxon>
        <taxon>Arthropoda</taxon>
        <taxon>Chelicerata</taxon>
        <taxon>Arachnida</taxon>
        <taxon>Acari</taxon>
        <taxon>Acariformes</taxon>
        <taxon>Trombidiformes</taxon>
        <taxon>Prostigmata</taxon>
        <taxon>Anystina</taxon>
        <taxon>Parasitengona</taxon>
        <taxon>Trombidioidea</taxon>
        <taxon>Trombidiidae</taxon>
        <taxon>Dinothrombium</taxon>
    </lineage>
</organism>
<dbReference type="GO" id="GO:0032040">
    <property type="term" value="C:small-subunit processome"/>
    <property type="evidence" value="ECO:0007669"/>
    <property type="project" value="UniProtKB-UniRule"/>
</dbReference>
<evidence type="ECO:0000313" key="11">
    <source>
        <dbReference type="Proteomes" id="UP000285301"/>
    </source>
</evidence>
<dbReference type="EMBL" id="NCKU01007292">
    <property type="protein sequence ID" value="RWS02747.1"/>
    <property type="molecule type" value="Genomic_DNA"/>
</dbReference>
<evidence type="ECO:0000313" key="10">
    <source>
        <dbReference type="EMBL" id="RWS16744.1"/>
    </source>
</evidence>
<evidence type="ECO:0000313" key="8">
    <source>
        <dbReference type="EMBL" id="RWS02747.1"/>
    </source>
</evidence>
<name>A0A3S3P123_9ACAR</name>
<sequence>MASLSNANKSFQRLHRERQQPQSRKHLGFLEKKKDYKLRANDYNEKQKTLKKLRKKALDKNPNEFFFHMVNSQLKNGQHFEKNKDEYTADQLKLMQTQDLKYIALKRNIELKKIQKLKATLHLIDVQSKPLNKHTFFTDTKKEAKKANPVKKLNTHPELIDSVYNLPKLDDLKNEDYVDEKVLRLLPTVERERDKAYSELVKRIEREKQLKILMDKMLVKSQLMSNSKATKEKEGTVSAAPVYKWPKERKK</sequence>
<evidence type="ECO:0000256" key="1">
    <source>
        <dbReference type="ARBA" id="ARBA00004604"/>
    </source>
</evidence>
<comment type="similarity">
    <text evidence="2 5">Belongs to the UTP11 family.</text>
</comment>
<keyword evidence="4 5" id="KW-0539">Nucleus</keyword>
<evidence type="ECO:0000256" key="5">
    <source>
        <dbReference type="PIRNR" id="PIRNR015952"/>
    </source>
</evidence>
<feature type="region of interest" description="Disordered" evidence="6">
    <location>
        <begin position="224"/>
        <end position="251"/>
    </location>
</feature>
<dbReference type="PANTHER" id="PTHR12838">
    <property type="entry name" value="U3 SMALL NUCLEOLAR RNA-ASSOCIATED PROTEIN 11"/>
    <property type="match status" value="1"/>
</dbReference>
<proteinExistence type="inferred from homology"/>
<dbReference type="Proteomes" id="UP000285301">
    <property type="component" value="Unassembled WGS sequence"/>
</dbReference>
<dbReference type="InterPro" id="IPR007144">
    <property type="entry name" value="SSU_processome_Utp11"/>
</dbReference>
<evidence type="ECO:0000256" key="4">
    <source>
        <dbReference type="ARBA" id="ARBA00023242"/>
    </source>
</evidence>
<dbReference type="EMBL" id="NCKU01000177">
    <property type="protein sequence ID" value="RWS16744.1"/>
    <property type="molecule type" value="Genomic_DNA"/>
</dbReference>
<dbReference type="AlphaFoldDB" id="A0A3S3P123"/>